<dbReference type="eggNOG" id="COG1249">
    <property type="taxonomic scope" value="Bacteria"/>
</dbReference>
<dbReference type="GO" id="GO:0050660">
    <property type="term" value="F:flavin adenine dinucleotide binding"/>
    <property type="evidence" value="ECO:0007669"/>
    <property type="project" value="InterPro"/>
</dbReference>
<evidence type="ECO:0000256" key="9">
    <source>
        <dbReference type="ARBA" id="ARBA00023157"/>
    </source>
</evidence>
<dbReference type="PRINTS" id="PR00411">
    <property type="entry name" value="PNDRDTASEI"/>
</dbReference>
<dbReference type="InterPro" id="IPR012999">
    <property type="entry name" value="Pyr_OxRdtase_I_AS"/>
</dbReference>
<evidence type="ECO:0000256" key="4">
    <source>
        <dbReference type="ARBA" id="ARBA00022630"/>
    </source>
</evidence>
<dbReference type="InterPro" id="IPR011053">
    <property type="entry name" value="Single_hybrid_motif"/>
</dbReference>
<keyword evidence="7 11" id="KW-0560">Oxidoreductase</keyword>
<evidence type="ECO:0000256" key="8">
    <source>
        <dbReference type="ARBA" id="ARBA00023027"/>
    </source>
</evidence>
<dbReference type="InterPro" id="IPR004099">
    <property type="entry name" value="Pyr_nucl-diS_OxRdtase_dimer"/>
</dbReference>
<keyword evidence="14" id="KW-1185">Reference proteome</keyword>
<dbReference type="CDD" id="cd06849">
    <property type="entry name" value="lipoyl_domain"/>
    <property type="match status" value="1"/>
</dbReference>
<dbReference type="InterPro" id="IPR000089">
    <property type="entry name" value="Biotin_lipoyl"/>
</dbReference>
<dbReference type="Proteomes" id="UP000004322">
    <property type="component" value="Unassembled WGS sequence"/>
</dbReference>
<dbReference type="InterPro" id="IPR016156">
    <property type="entry name" value="FAD/NAD-linked_Rdtase_dimer_sf"/>
</dbReference>
<evidence type="ECO:0000313" key="13">
    <source>
        <dbReference type="EMBL" id="EHI74687.1"/>
    </source>
</evidence>
<evidence type="ECO:0000256" key="10">
    <source>
        <dbReference type="ARBA" id="ARBA00023284"/>
    </source>
</evidence>
<dbReference type="PRINTS" id="PR00368">
    <property type="entry name" value="FADPNR"/>
</dbReference>
<feature type="domain" description="Lipoyl-binding" evidence="12">
    <location>
        <begin position="25"/>
        <end position="100"/>
    </location>
</feature>
<dbReference type="FunFam" id="3.30.390.30:FF:000001">
    <property type="entry name" value="Dihydrolipoyl dehydrogenase"/>
    <property type="match status" value="1"/>
</dbReference>
<dbReference type="EC" id="1.8.1.4" evidence="11"/>
<dbReference type="InterPro" id="IPR023753">
    <property type="entry name" value="FAD/NAD-binding_dom"/>
</dbReference>
<comment type="caution">
    <text evidence="13">The sequence shown here is derived from an EMBL/GenBank/DDBJ whole genome shotgun (WGS) entry which is preliminary data.</text>
</comment>
<dbReference type="GO" id="GO:0006103">
    <property type="term" value="P:2-oxoglutarate metabolic process"/>
    <property type="evidence" value="ECO:0007669"/>
    <property type="project" value="TreeGrafter"/>
</dbReference>
<name>G5JTM4_STRCG</name>
<dbReference type="Pfam" id="PF07992">
    <property type="entry name" value="Pyr_redox_2"/>
    <property type="match status" value="1"/>
</dbReference>
<dbReference type="STRING" id="873449.STRCR_1121"/>
<dbReference type="PANTHER" id="PTHR22912">
    <property type="entry name" value="DISULFIDE OXIDOREDUCTASE"/>
    <property type="match status" value="1"/>
</dbReference>
<dbReference type="SUPFAM" id="SSF55424">
    <property type="entry name" value="FAD/NAD-linked reductases, dimerisation (C-terminal) domain"/>
    <property type="match status" value="1"/>
</dbReference>
<gene>
    <name evidence="13" type="ORF">STRCR_1121</name>
</gene>
<dbReference type="EMBL" id="AEUV02000002">
    <property type="protein sequence ID" value="EHI74687.1"/>
    <property type="molecule type" value="Genomic_DNA"/>
</dbReference>
<dbReference type="GO" id="GO:0004148">
    <property type="term" value="F:dihydrolipoyl dehydrogenase (NADH) activity"/>
    <property type="evidence" value="ECO:0007669"/>
    <property type="project" value="UniProtKB-EC"/>
</dbReference>
<dbReference type="Gene3D" id="3.30.390.30">
    <property type="match status" value="1"/>
</dbReference>
<evidence type="ECO:0000256" key="3">
    <source>
        <dbReference type="ARBA" id="ARBA00022490"/>
    </source>
</evidence>
<keyword evidence="9" id="KW-1015">Disulfide bond</keyword>
<evidence type="ECO:0000256" key="5">
    <source>
        <dbReference type="ARBA" id="ARBA00022823"/>
    </source>
</evidence>
<dbReference type="Pfam" id="PF02852">
    <property type="entry name" value="Pyr_redox_dim"/>
    <property type="match status" value="1"/>
</dbReference>
<keyword evidence="3" id="KW-0963">Cytoplasm</keyword>
<evidence type="ECO:0000313" key="14">
    <source>
        <dbReference type="Proteomes" id="UP000004322"/>
    </source>
</evidence>
<dbReference type="PROSITE" id="PS50968">
    <property type="entry name" value="BIOTINYL_LIPOYL"/>
    <property type="match status" value="1"/>
</dbReference>
<organism evidence="13 14">
    <name type="scientific">Streptococcus criceti HS-6</name>
    <dbReference type="NCBI Taxonomy" id="873449"/>
    <lineage>
        <taxon>Bacteria</taxon>
        <taxon>Bacillati</taxon>
        <taxon>Bacillota</taxon>
        <taxon>Bacilli</taxon>
        <taxon>Lactobacillales</taxon>
        <taxon>Streptococcaceae</taxon>
        <taxon>Streptococcus</taxon>
    </lineage>
</organism>
<comment type="cofactor">
    <cofactor evidence="11">
        <name>FAD</name>
        <dbReference type="ChEBI" id="CHEBI:57692"/>
    </cofactor>
    <text evidence="11">Binds 1 FAD per subunit.</text>
</comment>
<evidence type="ECO:0000256" key="6">
    <source>
        <dbReference type="ARBA" id="ARBA00022827"/>
    </source>
</evidence>
<comment type="catalytic activity">
    <reaction evidence="11">
        <text>N(6)-[(R)-dihydrolipoyl]-L-lysyl-[protein] + NAD(+) = N(6)-[(R)-lipoyl]-L-lysyl-[protein] + NADH + H(+)</text>
        <dbReference type="Rhea" id="RHEA:15045"/>
        <dbReference type="Rhea" id="RHEA-COMP:10474"/>
        <dbReference type="Rhea" id="RHEA-COMP:10475"/>
        <dbReference type="ChEBI" id="CHEBI:15378"/>
        <dbReference type="ChEBI" id="CHEBI:57540"/>
        <dbReference type="ChEBI" id="CHEBI:57945"/>
        <dbReference type="ChEBI" id="CHEBI:83099"/>
        <dbReference type="ChEBI" id="CHEBI:83100"/>
        <dbReference type="EC" id="1.8.1.4"/>
    </reaction>
</comment>
<evidence type="ECO:0000259" key="12">
    <source>
        <dbReference type="PROSITE" id="PS50968"/>
    </source>
</evidence>
<dbReference type="PROSITE" id="PS00189">
    <property type="entry name" value="LIPOYL"/>
    <property type="match status" value="1"/>
</dbReference>
<dbReference type="PANTHER" id="PTHR22912:SF217">
    <property type="entry name" value="DIHYDROLIPOYL DEHYDROGENASE"/>
    <property type="match status" value="1"/>
</dbReference>
<dbReference type="Gene3D" id="3.50.50.60">
    <property type="entry name" value="FAD/NAD(P)-binding domain"/>
    <property type="match status" value="2"/>
</dbReference>
<evidence type="ECO:0000256" key="2">
    <source>
        <dbReference type="ARBA" id="ARBA00016961"/>
    </source>
</evidence>
<keyword evidence="5" id="KW-0450">Lipoyl</keyword>
<keyword evidence="4 11" id="KW-0285">Flavoprotein</keyword>
<evidence type="ECO:0000256" key="1">
    <source>
        <dbReference type="ARBA" id="ARBA00007532"/>
    </source>
</evidence>
<dbReference type="PROSITE" id="PS00076">
    <property type="entry name" value="PYRIDINE_REDOX_1"/>
    <property type="match status" value="1"/>
</dbReference>
<dbReference type="SUPFAM" id="SSF51230">
    <property type="entry name" value="Single hybrid motif"/>
    <property type="match status" value="1"/>
</dbReference>
<dbReference type="InterPro" id="IPR050151">
    <property type="entry name" value="Class-I_Pyr_Nuc-Dis_Oxidored"/>
</dbReference>
<dbReference type="InterPro" id="IPR003016">
    <property type="entry name" value="2-oxoA_DH_lipoyl-BS"/>
</dbReference>
<proteinExistence type="inferred from homology"/>
<comment type="similarity">
    <text evidence="1 11">Belongs to the class-I pyridine nucleotide-disulfide oxidoreductase family.</text>
</comment>
<comment type="miscellaneous">
    <text evidence="11">The active site is a redox-active disulfide bond.</text>
</comment>
<keyword evidence="6 11" id="KW-0274">FAD</keyword>
<dbReference type="InterPro" id="IPR036188">
    <property type="entry name" value="FAD/NAD-bd_sf"/>
</dbReference>
<dbReference type="NCBIfam" id="TIGR01350">
    <property type="entry name" value="lipoamide_DH"/>
    <property type="match status" value="1"/>
</dbReference>
<dbReference type="Pfam" id="PF00364">
    <property type="entry name" value="Biotin_lipoyl"/>
    <property type="match status" value="1"/>
</dbReference>
<dbReference type="Gene3D" id="2.40.50.100">
    <property type="match status" value="1"/>
</dbReference>
<evidence type="ECO:0000256" key="11">
    <source>
        <dbReference type="RuleBase" id="RU003692"/>
    </source>
</evidence>
<dbReference type="InterPro" id="IPR006258">
    <property type="entry name" value="Lipoamide_DH"/>
</dbReference>
<dbReference type="AlphaFoldDB" id="G5JTM4"/>
<accession>G5JTM4</accession>
<keyword evidence="10 11" id="KW-0676">Redox-active center</keyword>
<protein>
    <recommendedName>
        <fullName evidence="2 11">Dihydrolipoyl dehydrogenase</fullName>
        <ecNumber evidence="11">1.8.1.4</ecNumber>
    </recommendedName>
</protein>
<evidence type="ECO:0000256" key="7">
    <source>
        <dbReference type="ARBA" id="ARBA00023002"/>
    </source>
</evidence>
<reference evidence="13" key="1">
    <citation type="submission" date="2011-07" db="EMBL/GenBank/DDBJ databases">
        <authorList>
            <person name="Stanhope M.J."/>
            <person name="Durkin A.S."/>
            <person name="Hostetler J."/>
            <person name="Kim M."/>
            <person name="Radune D."/>
            <person name="Singh I."/>
            <person name="Town C.D."/>
        </authorList>
    </citation>
    <scope>NUCLEOTIDE SEQUENCE [LARGE SCALE GENOMIC DNA]</scope>
    <source>
        <strain evidence="13">HS-6</strain>
    </source>
</reference>
<keyword evidence="8 11" id="KW-0520">NAD</keyword>
<dbReference type="SUPFAM" id="SSF51905">
    <property type="entry name" value="FAD/NAD(P)-binding domain"/>
    <property type="match status" value="1"/>
</dbReference>
<sequence length="611" mass="65316">MGNQDFPRFPRFSRFLFALGILNMAVEIIMPKLGVDMAEGEIIEWKKQEGDTVQEGDILLEIMSDKTNMEIEAEDSGVLLKIIHPAGDTVPVTEAIGYIGAEGEVVDTGAASVPTSPEPTVEEATANLEAAGLQVPKALVPDAVPASAALADDEYDIVVVGGGPAGYYAAIRGAQLGGKIAIVEKGEYGGVCLNKGCIPTKTYLKNAEILDGLKIAAGRGINLASTNYSIDMDKTVDFKNSVVKTLTSGVRGLLKANKVTMFNGFATVNPDKTVTIGSETIKGRSIILATGSTVSRINIPGIDSSLVLTSDDILDLREMPKSLAVMGGGVVGIELGLVWASYGVEVTVIEMADRIIPAMDREVSKELEKILTKKGMRIKTQVGVSEIVEANNQLTLKLNNGEEVVAEKALLSIGRVPQLKGLEKLDLEMERGRIKVNDYQETSISGIYAPGDVNGIKMLAHAAYRMGEIAAENAIWGNVRKAHLDYTPAAVYTHPEVAMCGITEEDARQQYGNILIGKASFTGNGRAIASNEAQGFVKVIADTKYHEILGVHIIGPAAAEMINEASTIMENELTVDELLQSIHGHPTFSEVLYEAFADVLGEAIHNPPKRK</sequence>